<keyword evidence="8" id="KW-1185">Reference proteome</keyword>
<dbReference type="InterPro" id="IPR036279">
    <property type="entry name" value="5-3_exonuclease_C_sf"/>
</dbReference>
<evidence type="ECO:0000259" key="4">
    <source>
        <dbReference type="SMART" id="SM00484"/>
    </source>
</evidence>
<feature type="compositionally biased region" description="Basic residues" evidence="3">
    <location>
        <begin position="776"/>
        <end position="789"/>
    </location>
</feature>
<feature type="region of interest" description="Disordered" evidence="3">
    <location>
        <begin position="400"/>
        <end position="798"/>
    </location>
</feature>
<dbReference type="SMART" id="SM00484">
    <property type="entry name" value="XPGI"/>
    <property type="match status" value="1"/>
</dbReference>
<feature type="compositionally biased region" description="Basic and acidic residues" evidence="3">
    <location>
        <begin position="650"/>
        <end position="662"/>
    </location>
</feature>
<gene>
    <name evidence="7" type="ORF">CSIM01_06890</name>
</gene>
<dbReference type="Pfam" id="PF00867">
    <property type="entry name" value="XPG_I"/>
    <property type="match status" value="1"/>
</dbReference>
<feature type="compositionally biased region" description="Polar residues" evidence="3">
    <location>
        <begin position="1418"/>
        <end position="1436"/>
    </location>
</feature>
<dbReference type="SMART" id="SM00485">
    <property type="entry name" value="XPGN"/>
    <property type="match status" value="1"/>
</dbReference>
<dbReference type="InterPro" id="IPR024610">
    <property type="entry name" value="ING_N_histone-binding"/>
</dbReference>
<evidence type="ECO:0000256" key="3">
    <source>
        <dbReference type="SAM" id="MobiDB-lite"/>
    </source>
</evidence>
<feature type="domain" description="XPG N-terminal" evidence="5">
    <location>
        <begin position="857"/>
        <end position="962"/>
    </location>
</feature>
<feature type="compositionally biased region" description="Basic residues" evidence="3">
    <location>
        <begin position="247"/>
        <end position="258"/>
    </location>
</feature>
<dbReference type="Pfam" id="PF00752">
    <property type="entry name" value="XPG_N"/>
    <property type="match status" value="1"/>
</dbReference>
<evidence type="ECO:0000256" key="2">
    <source>
        <dbReference type="ARBA" id="ARBA00022801"/>
    </source>
</evidence>
<dbReference type="SMART" id="SM01408">
    <property type="entry name" value="ING"/>
    <property type="match status" value="1"/>
</dbReference>
<dbReference type="Proteomes" id="UP000070328">
    <property type="component" value="Unassembled WGS sequence"/>
</dbReference>
<feature type="compositionally biased region" description="Basic and acidic residues" evidence="3">
    <location>
        <begin position="400"/>
        <end position="410"/>
    </location>
</feature>
<dbReference type="EMBL" id="JFBX01000363">
    <property type="protein sequence ID" value="KXH40629.1"/>
    <property type="molecule type" value="Genomic_DNA"/>
</dbReference>
<feature type="domain" description="XPG-I" evidence="4">
    <location>
        <begin position="975"/>
        <end position="1044"/>
    </location>
</feature>
<dbReference type="OrthoDB" id="5411773at2759"/>
<organism evidence="7 8">
    <name type="scientific">Colletotrichum simmondsii</name>
    <dbReference type="NCBI Taxonomy" id="703756"/>
    <lineage>
        <taxon>Eukaryota</taxon>
        <taxon>Fungi</taxon>
        <taxon>Dikarya</taxon>
        <taxon>Ascomycota</taxon>
        <taxon>Pezizomycotina</taxon>
        <taxon>Sordariomycetes</taxon>
        <taxon>Hypocreomycetidae</taxon>
        <taxon>Glomerellales</taxon>
        <taxon>Glomerellaceae</taxon>
        <taxon>Colletotrichum</taxon>
        <taxon>Colletotrichum acutatum species complex</taxon>
    </lineage>
</organism>
<feature type="region of interest" description="Disordered" evidence="3">
    <location>
        <begin position="216"/>
        <end position="274"/>
    </location>
</feature>
<evidence type="ECO:0000313" key="7">
    <source>
        <dbReference type="EMBL" id="KXH40629.1"/>
    </source>
</evidence>
<feature type="domain" description="Inhibitor of growth protein N-terminal histone-binding" evidence="6">
    <location>
        <begin position="52"/>
        <end position="155"/>
    </location>
</feature>
<comment type="caution">
    <text evidence="7">The sequence shown here is derived from an EMBL/GenBank/DDBJ whole genome shotgun (WGS) entry which is preliminary data.</text>
</comment>
<dbReference type="CDD" id="cd09870">
    <property type="entry name" value="PIN_YEN1"/>
    <property type="match status" value="1"/>
</dbReference>
<feature type="region of interest" description="Disordered" evidence="3">
    <location>
        <begin position="1379"/>
        <end position="1459"/>
    </location>
</feature>
<dbReference type="InterPro" id="IPR013083">
    <property type="entry name" value="Znf_RING/FYVE/PHD"/>
</dbReference>
<dbReference type="GO" id="GO:0017108">
    <property type="term" value="F:5'-flap endonuclease activity"/>
    <property type="evidence" value="ECO:0007669"/>
    <property type="project" value="TreeGrafter"/>
</dbReference>
<proteinExistence type="predicted"/>
<keyword evidence="1" id="KW-0540">Nuclease</keyword>
<evidence type="ECO:0000313" key="8">
    <source>
        <dbReference type="Proteomes" id="UP000070328"/>
    </source>
</evidence>
<feature type="compositionally biased region" description="Pro residues" evidence="3">
    <location>
        <begin position="625"/>
        <end position="634"/>
    </location>
</feature>
<feature type="compositionally biased region" description="Low complexity" evidence="3">
    <location>
        <begin position="604"/>
        <end position="624"/>
    </location>
</feature>
<dbReference type="PANTHER" id="PTHR11081">
    <property type="entry name" value="FLAP ENDONUCLEASE FAMILY MEMBER"/>
    <property type="match status" value="1"/>
</dbReference>
<protein>
    <submittedName>
        <fullName evidence="7">PHD-finger domain-containing protein</fullName>
    </submittedName>
</protein>
<dbReference type="PANTHER" id="PTHR11081:SF75">
    <property type="entry name" value="ENDONUCLEASE, PUTATIVE (AFU_ORTHOLOGUE AFUA_3G13260)-RELATED"/>
    <property type="match status" value="1"/>
</dbReference>
<feature type="region of interest" description="Disordered" evidence="3">
    <location>
        <begin position="1289"/>
        <end position="1324"/>
    </location>
</feature>
<feature type="compositionally biased region" description="Basic and acidic residues" evidence="3">
    <location>
        <begin position="497"/>
        <end position="508"/>
    </location>
</feature>
<dbReference type="InterPro" id="IPR006084">
    <property type="entry name" value="XPG/Rad2"/>
</dbReference>
<sequence>MASTEDGADAMDIEVSPKNRTSVEHDIHQSLGSISNSVESLEMRADPDAQATVTDFLDFTEYLPSDMTRSLTLIGKLDQTYTEASINVHNLTSTWGKLPSIPAEERPSPVQLRADISDSLNHAVSSRVYAHAEAVRMSENVNRHYNRANTILAKLKNLLENYPAEEQKSPVATSKSQLVRAPRVMRNGDGEKVRRPRIPRITVPGEVLPPYDQFVAYSDDSDESSEEEDDESLGRTPARTTPAPRIKVVKTPKARPPKTPKAASSARPPKSAAGLAAAATPAVVLQPPPENAVIGSADAPWLQLTPWELARLRKRMKKNATWSPSDTMILRELKTLGRGIDAYKEAKKKAEDEGRVFDQVPAALAPDAEAGNKPIPEGAISAAALASDDIQLSNRGMKLNEAKKLKRESLAKQAAEEAEESARQFREAARLLMSHEASSSSAANNTNTTTTTNNNNTTTPSTANNTTTSTAADQPKGASKAKTPAKPKPNGNKRKRDSIPEAEAEKPEQPQVETPAPRPAPKRTKTETPVPLPHLRASLAAQPLTESTIPPPVLTPGGTAVTPKMTTPVPIPVPGQDGSATTGTGPTAAKPANTSAPASSPTGSVGPPASVASNAPASILTKPPAETPIPPPILSPKKSTTPILPPVRDSAARRETRGEMAKKNQQQLDNPTPVPAPQVPQAQRSSSAAPSIKQSSSRAATPGTTPVPDGQGRRPSSRGKAMSQEPQPSLATDRPRRASTARNTPAPEQRQQSKRTRKPVPGIVSKTNAGGSSAVGKRKAAPKKKRAQKKEKGQPIEIELEEDDEGNPIDPKEPRYCDCNRVSFGEMIACDNEYFTSSYLRALLSPIPSRNKQALKMGIVGFWELVDRAGVEKSLAQWATDHLKEHKRPLRIAVDAAHWQFKNVSDAQEAAIQQRSHPREKAILERLLPLMRLGIHVVFIFDGEQRPQIKRGSKRYGQRESTTALIKNTLDHILVPWLQAPGEAEAECALLQQQGLVDAVWSEDGDCFMFGSTVVIRDLRDTKNHKSKEHARIFDMRDIRRLKAGLYNDKSVACFAMLTGCDYAPSGLLGCGTRLAQELVKDGGLVESFWCTQTLPQANQWRTRLENSIEKITSLTDLHFNKDKSNIMTFPSLEALKNCRSPAVSPSDTLKRLPFLQGEWYGTHTTNSLATTIPWMQQYYFSRMTTIWWVRQFTPMVLNQRLLKGEVQALDLVAKVAQKRKESPTSSIELDPCNVFPGIESIFIESEGNLLVNRRQNDRESAGSPIKNGKFDMLDVILGLGMSDEAYQAWRKKKRSPPAAKIHPAHSEQAPPPPHMSLGSRAPLMNSFQANGGILEDSKEPSNISFGAGGGAEVISPDLLKLQEQILAECQANKIQTPAIEPRGNSRIGQGKSPTDSRHSEGLISPFLAHKPAIPATASPSGRSMSKTATSATPSDIRNKRPTKHGANRSLKETPRGTGYDESIALRYGSACSLDNDDTPCESTSTKKRRLEEANAEDVRTEPPGVRARRMLLEVELDSSQHSIRATKAKGDGRCKPAVVDDEIGAARTRMNGGGTVDDPFEVL</sequence>
<dbReference type="InterPro" id="IPR006086">
    <property type="entry name" value="XPG-I_dom"/>
</dbReference>
<feature type="compositionally biased region" description="Low complexity" evidence="3">
    <location>
        <begin position="437"/>
        <end position="490"/>
    </location>
</feature>
<evidence type="ECO:0000259" key="5">
    <source>
        <dbReference type="SMART" id="SM00485"/>
    </source>
</evidence>
<dbReference type="PRINTS" id="PR00853">
    <property type="entry name" value="XPGRADSUPER"/>
</dbReference>
<name>A0A135SXJ0_9PEZI</name>
<accession>A0A135SXJ0</accession>
<dbReference type="SUPFAM" id="SSF47807">
    <property type="entry name" value="5' to 3' exonuclease, C-terminal subdomain"/>
    <property type="match status" value="1"/>
</dbReference>
<evidence type="ECO:0000256" key="1">
    <source>
        <dbReference type="ARBA" id="ARBA00022722"/>
    </source>
</evidence>
<feature type="compositionally biased region" description="Basic and acidic residues" evidence="3">
    <location>
        <begin position="420"/>
        <end position="429"/>
    </location>
</feature>
<dbReference type="GO" id="GO:0006281">
    <property type="term" value="P:DNA repair"/>
    <property type="evidence" value="ECO:0007669"/>
    <property type="project" value="UniProtKB-ARBA"/>
</dbReference>
<feature type="compositionally biased region" description="Acidic residues" evidence="3">
    <location>
        <begin position="219"/>
        <end position="231"/>
    </location>
</feature>
<dbReference type="CDD" id="cd17017">
    <property type="entry name" value="ING_Yng1p"/>
    <property type="match status" value="1"/>
</dbReference>
<dbReference type="InterPro" id="IPR006085">
    <property type="entry name" value="XPG_DNA_repair_N"/>
</dbReference>
<evidence type="ECO:0000259" key="6">
    <source>
        <dbReference type="SMART" id="SM01408"/>
    </source>
</evidence>
<dbReference type="Gene3D" id="3.40.50.1010">
    <property type="entry name" value="5'-nuclease"/>
    <property type="match status" value="2"/>
</dbReference>
<feature type="compositionally biased region" description="Polar residues" evidence="3">
    <location>
        <begin position="593"/>
        <end position="603"/>
    </location>
</feature>
<reference evidence="7 8" key="1">
    <citation type="submission" date="2014-02" db="EMBL/GenBank/DDBJ databases">
        <title>The genome sequence of Colletotrichum simmondsii CBS122122.</title>
        <authorList>
            <person name="Baroncelli R."/>
            <person name="Thon M.R."/>
        </authorList>
    </citation>
    <scope>NUCLEOTIDE SEQUENCE [LARGE SCALE GENOMIC DNA]</scope>
    <source>
        <strain evidence="7 8">CBS122122</strain>
    </source>
</reference>
<feature type="compositionally biased region" description="Low complexity" evidence="3">
    <location>
        <begin position="679"/>
        <end position="697"/>
    </location>
</feature>
<dbReference type="InterPro" id="IPR029060">
    <property type="entry name" value="PIN-like_dom_sf"/>
</dbReference>
<feature type="compositionally biased region" description="Low complexity" evidence="3">
    <location>
        <begin position="580"/>
        <end position="592"/>
    </location>
</feature>
<dbReference type="Gene3D" id="6.10.140.1740">
    <property type="match status" value="1"/>
</dbReference>
<dbReference type="SUPFAM" id="SSF88723">
    <property type="entry name" value="PIN domain-like"/>
    <property type="match status" value="1"/>
</dbReference>
<dbReference type="Gene3D" id="3.30.40.10">
    <property type="entry name" value="Zinc/RING finger domain, C3HC4 (zinc finger)"/>
    <property type="match status" value="1"/>
</dbReference>
<dbReference type="GO" id="GO:0000785">
    <property type="term" value="C:chromatin"/>
    <property type="evidence" value="ECO:0007669"/>
    <property type="project" value="UniProtKB-ARBA"/>
</dbReference>
<keyword evidence="2" id="KW-0378">Hydrolase</keyword>
<feature type="compositionally biased region" description="Low complexity" evidence="3">
    <location>
        <begin position="260"/>
        <end position="274"/>
    </location>
</feature>